<protein>
    <submittedName>
        <fullName evidence="2">Forespore regulator of the sigma-K checkpoint</fullName>
    </submittedName>
</protein>
<comment type="caution">
    <text evidence="2">The sequence shown here is derived from an EMBL/GenBank/DDBJ whole genome shotgun (WGS) entry which is preliminary data.</text>
</comment>
<sequence>MMEFSLWKNLKRQLRRKRRPTWSLGAIIPFLLAGGLLLAEAEPVLAAPDISTEESIIHRLENEKSPYAVELHRVYVCGEETKPLGRMMSKQVAKLLLGHPEWKAELDVSNSLVRVEQHIEDLSEHCKANAYMGVDKQGNLNLYDGIPKKEKVVRTFFQLDVRYMESSLPQDKLDQITKGIRISDIEEYNSVLSTFSDYAIEQNQKVMQPAY</sequence>
<dbReference type="Gene3D" id="3.30.70.1740">
    <property type="entry name" value="Bypass-of-forespore C, C-terminal domain"/>
    <property type="match status" value="1"/>
</dbReference>
<accession>A0A7W5C306</accession>
<reference evidence="2 3" key="1">
    <citation type="submission" date="2020-08" db="EMBL/GenBank/DDBJ databases">
        <title>Genomic Encyclopedia of Type Strains, Phase III (KMG-III): the genomes of soil and plant-associated and newly described type strains.</title>
        <authorList>
            <person name="Whitman W."/>
        </authorList>
    </citation>
    <scope>NUCLEOTIDE SEQUENCE [LARGE SCALE GENOMIC DNA]</scope>
    <source>
        <strain evidence="2 3">CECT 8234</strain>
    </source>
</reference>
<dbReference type="AlphaFoldDB" id="A0A7W5C306"/>
<organism evidence="2 3">
    <name type="scientific">Paenibacillus endophyticus</name>
    <dbReference type="NCBI Taxonomy" id="1294268"/>
    <lineage>
        <taxon>Bacteria</taxon>
        <taxon>Bacillati</taxon>
        <taxon>Bacillota</taxon>
        <taxon>Bacilli</taxon>
        <taxon>Bacillales</taxon>
        <taxon>Paenibacillaceae</taxon>
        <taxon>Paenibacillus</taxon>
    </lineage>
</organism>
<evidence type="ECO:0000259" key="1">
    <source>
        <dbReference type="Pfam" id="PF08955"/>
    </source>
</evidence>
<feature type="domain" description="Bypass of forespore C C-terminal" evidence="1">
    <location>
        <begin position="120"/>
        <end position="196"/>
    </location>
</feature>
<evidence type="ECO:0000313" key="2">
    <source>
        <dbReference type="EMBL" id="MBB3150200.1"/>
    </source>
</evidence>
<gene>
    <name evidence="2" type="ORF">FHS16_000232</name>
</gene>
<proteinExistence type="predicted"/>
<evidence type="ECO:0000313" key="3">
    <source>
        <dbReference type="Proteomes" id="UP000518605"/>
    </source>
</evidence>
<dbReference type="Proteomes" id="UP000518605">
    <property type="component" value="Unassembled WGS sequence"/>
</dbReference>
<dbReference type="InterPro" id="IPR038117">
    <property type="entry name" value="BofC_C_sf"/>
</dbReference>
<dbReference type="Pfam" id="PF08955">
    <property type="entry name" value="BofC_C"/>
    <property type="match status" value="1"/>
</dbReference>
<dbReference type="EMBL" id="JACHXW010000001">
    <property type="protein sequence ID" value="MBB3150200.1"/>
    <property type="molecule type" value="Genomic_DNA"/>
</dbReference>
<keyword evidence="3" id="KW-1185">Reference proteome</keyword>
<dbReference type="RefSeq" id="WP_183557705.1">
    <property type="nucleotide sequence ID" value="NZ_CBCSLB010000001.1"/>
</dbReference>
<dbReference type="InterPro" id="IPR015050">
    <property type="entry name" value="BofC_C"/>
</dbReference>
<name>A0A7W5C306_9BACL</name>